<dbReference type="GO" id="GO:0000287">
    <property type="term" value="F:magnesium ion binding"/>
    <property type="evidence" value="ECO:0007669"/>
    <property type="project" value="UniProtKB-UniRule"/>
</dbReference>
<dbReference type="Gene3D" id="3.40.50.1000">
    <property type="entry name" value="HAD superfamily/HAD-like"/>
    <property type="match status" value="1"/>
</dbReference>
<evidence type="ECO:0000256" key="5">
    <source>
        <dbReference type="SAM" id="MobiDB-lite"/>
    </source>
</evidence>
<dbReference type="HAMAP" id="MF_01681">
    <property type="entry name" value="Salvage_MtnC"/>
    <property type="match status" value="1"/>
</dbReference>
<dbReference type="EC" id="3.1.3.77" evidence="4"/>
<name>A0A7H0I1L6_9ACTN</name>
<dbReference type="SUPFAM" id="SSF56784">
    <property type="entry name" value="HAD-like"/>
    <property type="match status" value="1"/>
</dbReference>
<dbReference type="InterPro" id="IPR023943">
    <property type="entry name" value="Enolase-ppase_E1"/>
</dbReference>
<evidence type="ECO:0000256" key="2">
    <source>
        <dbReference type="ARBA" id="ARBA00022801"/>
    </source>
</evidence>
<comment type="cofactor">
    <cofactor evidence="4">
        <name>Mg(2+)</name>
        <dbReference type="ChEBI" id="CHEBI:18420"/>
    </cofactor>
    <text evidence="4">Binds 1 Mg(2+) ion per subunit.</text>
</comment>
<evidence type="ECO:0000256" key="4">
    <source>
        <dbReference type="HAMAP-Rule" id="MF_01681"/>
    </source>
</evidence>
<dbReference type="PANTHER" id="PTHR20371:SF1">
    <property type="entry name" value="ENOLASE-PHOSPHATASE E1"/>
    <property type="match status" value="1"/>
</dbReference>
<dbReference type="UniPathway" id="UPA00904">
    <property type="reaction ID" value="UER00876"/>
</dbReference>
<evidence type="ECO:0000313" key="7">
    <source>
        <dbReference type="Proteomes" id="UP000516230"/>
    </source>
</evidence>
<comment type="catalytic activity">
    <reaction evidence="4">
        <text>5-methylsulfanyl-2,3-dioxopentyl phosphate + H2O = 1,2-dihydroxy-5-(methylsulfanyl)pent-1-en-3-one + phosphate</text>
        <dbReference type="Rhea" id="RHEA:21700"/>
        <dbReference type="ChEBI" id="CHEBI:15377"/>
        <dbReference type="ChEBI" id="CHEBI:43474"/>
        <dbReference type="ChEBI" id="CHEBI:49252"/>
        <dbReference type="ChEBI" id="CHEBI:58828"/>
        <dbReference type="EC" id="3.1.3.77"/>
    </reaction>
</comment>
<dbReference type="Pfam" id="PF00702">
    <property type="entry name" value="Hydrolase"/>
    <property type="match status" value="1"/>
</dbReference>
<dbReference type="InterPro" id="IPR023214">
    <property type="entry name" value="HAD_sf"/>
</dbReference>
<keyword evidence="4" id="KW-0479">Metal-binding</keyword>
<keyword evidence="3 4" id="KW-0486">Methionine biosynthesis</keyword>
<sequence length="260" mass="27630">MPGSRQARVPESGPRAVVLDIEGTTGSLSHVRDVLFPYARERLAPWLAAHRGTAPWRQVLDAVAAHTGEVQDEASALALLEQWADADAKAAPLKTLQGLIWAGGYAAGELHGHVYPDVPPALECWRTQGTGRFIYSSGSVAAQRDWFGHTAHGDLRPLLDGYFDLTTAGPKADADSYRAIAAELAYAPADLLFVSDVGAELDAAAEAGWRTVAVRRPEDDREAVPGHKAVASLTPLISRPDPGSSAAPVDTPTQEDPSDE</sequence>
<dbReference type="PANTHER" id="PTHR20371">
    <property type="entry name" value="ENOLASE-PHOSPHATASE E1"/>
    <property type="match status" value="1"/>
</dbReference>
<feature type="region of interest" description="Disordered" evidence="5">
    <location>
        <begin position="218"/>
        <end position="260"/>
    </location>
</feature>
<organism evidence="6 7">
    <name type="scientific">Streptomyces genisteinicus</name>
    <dbReference type="NCBI Taxonomy" id="2768068"/>
    <lineage>
        <taxon>Bacteria</taxon>
        <taxon>Bacillati</taxon>
        <taxon>Actinomycetota</taxon>
        <taxon>Actinomycetes</taxon>
        <taxon>Kitasatosporales</taxon>
        <taxon>Streptomycetaceae</taxon>
        <taxon>Streptomyces</taxon>
    </lineage>
</organism>
<dbReference type="SFLD" id="SFLDG01129">
    <property type="entry name" value="C1.5:_HAD__Beta-PGM__Phosphata"/>
    <property type="match status" value="1"/>
</dbReference>
<evidence type="ECO:0000256" key="3">
    <source>
        <dbReference type="ARBA" id="ARBA00023167"/>
    </source>
</evidence>
<keyword evidence="1 4" id="KW-0028">Amino-acid biosynthesis</keyword>
<dbReference type="EMBL" id="CP060825">
    <property type="protein sequence ID" value="QNP66682.1"/>
    <property type="molecule type" value="Genomic_DNA"/>
</dbReference>
<comment type="subunit">
    <text evidence="4">Monomer.</text>
</comment>
<keyword evidence="4" id="KW-0460">Magnesium</keyword>
<evidence type="ECO:0000313" key="6">
    <source>
        <dbReference type="EMBL" id="QNP66682.1"/>
    </source>
</evidence>
<dbReference type="SFLD" id="SFLDS00003">
    <property type="entry name" value="Haloacid_Dehalogenase"/>
    <property type="match status" value="1"/>
</dbReference>
<dbReference type="GO" id="GO:0043715">
    <property type="term" value="F:2,3-diketo-5-methylthiopentyl-1-phosphate enolase activity"/>
    <property type="evidence" value="ECO:0007669"/>
    <property type="project" value="UniProtKB-UniRule"/>
</dbReference>
<accession>A0A7H0I1L6</accession>
<comment type="pathway">
    <text evidence="4">Amino-acid biosynthesis; L-methionine biosynthesis via salvage pathway; L-methionine from S-methyl-5-thio-alpha-D-ribose 1-phosphate: step 4/6.</text>
</comment>
<comment type="pathway">
    <text evidence="4">Amino-acid biosynthesis; L-methionine biosynthesis via salvage pathway; L-methionine from S-methyl-5-thio-alpha-D-ribose 1-phosphate: step 3/6.</text>
</comment>
<dbReference type="GO" id="GO:0043716">
    <property type="term" value="F:2-hydroxy-3-keto-5-methylthiopentenyl-1-phosphate phosphatase activity"/>
    <property type="evidence" value="ECO:0007669"/>
    <property type="project" value="UniProtKB-UniRule"/>
</dbReference>
<dbReference type="AlphaFoldDB" id="A0A7H0I1L6"/>
<dbReference type="CDD" id="cd01629">
    <property type="entry name" value="HAD_EP"/>
    <property type="match status" value="1"/>
</dbReference>
<dbReference type="InterPro" id="IPR036412">
    <property type="entry name" value="HAD-like_sf"/>
</dbReference>
<dbReference type="SFLD" id="SFLDG01133">
    <property type="entry name" value="C1.5.4:_Enolase-phosphatase_Li"/>
    <property type="match status" value="1"/>
</dbReference>
<comment type="similarity">
    <text evidence="4">Belongs to the HAD-like hydrolase superfamily. MasA/MtnC family.</text>
</comment>
<dbReference type="GO" id="GO:0043874">
    <property type="term" value="F:acireductone synthase activity"/>
    <property type="evidence" value="ECO:0007669"/>
    <property type="project" value="UniProtKB-EC"/>
</dbReference>
<gene>
    <name evidence="4 6" type="primary">mtnC</name>
    <name evidence="6" type="ORF">IAG43_29685</name>
</gene>
<dbReference type="RefSeq" id="WP_187743738.1">
    <property type="nucleotide sequence ID" value="NZ_CP060825.1"/>
</dbReference>
<dbReference type="Gene3D" id="1.10.720.60">
    <property type="match status" value="1"/>
</dbReference>
<dbReference type="NCBIfam" id="TIGR01691">
    <property type="entry name" value="enolase-ppase"/>
    <property type="match status" value="1"/>
</dbReference>
<dbReference type="KEGG" id="sgj:IAG43_29685"/>
<keyword evidence="7" id="KW-1185">Reference proteome</keyword>
<protein>
    <recommendedName>
        <fullName evidence="4">Enolase-phosphatase E1</fullName>
        <ecNumber evidence="4">3.1.3.77</ecNumber>
    </recommendedName>
    <alternativeName>
        <fullName evidence="4">2,3-diketo-5-methylthio-1-phosphopentane phosphatase</fullName>
    </alternativeName>
</protein>
<keyword evidence="2 4" id="KW-0378">Hydrolase</keyword>
<comment type="function">
    <text evidence="4">Bifunctional enzyme that catalyzes the enolization of 2,3-diketo-5-methylthiopentyl-1-phosphate (DK-MTP-1-P) into the intermediate 2-hydroxy-3-keto-5-methylthiopentenyl-1-phosphate (HK-MTPenyl-1-P), which is then dephosphorylated to form the acireductone 1,2-dihydroxy-3-keto-5-methylthiopentene (DHK-MTPene).</text>
</comment>
<evidence type="ECO:0000256" key="1">
    <source>
        <dbReference type="ARBA" id="ARBA00022605"/>
    </source>
</evidence>
<feature type="compositionally biased region" description="Polar residues" evidence="5">
    <location>
        <begin position="251"/>
        <end position="260"/>
    </location>
</feature>
<proteinExistence type="inferred from homology"/>
<reference evidence="6 7" key="1">
    <citation type="submission" date="2020-08" db="EMBL/GenBank/DDBJ databases">
        <title>A novel species.</title>
        <authorList>
            <person name="Gao J."/>
        </authorList>
    </citation>
    <scope>NUCLEOTIDE SEQUENCE [LARGE SCALE GENOMIC DNA]</scope>
    <source>
        <strain evidence="6 7">CRPJ-33</strain>
    </source>
</reference>
<dbReference type="Proteomes" id="UP000516230">
    <property type="component" value="Chromosome"/>
</dbReference>
<dbReference type="GO" id="GO:0019509">
    <property type="term" value="P:L-methionine salvage from methylthioadenosine"/>
    <property type="evidence" value="ECO:0007669"/>
    <property type="project" value="UniProtKB-UniRule"/>
</dbReference>